<evidence type="ECO:0000256" key="3">
    <source>
        <dbReference type="ARBA" id="ARBA00019833"/>
    </source>
</evidence>
<dbReference type="Gene3D" id="3.40.50.880">
    <property type="match status" value="1"/>
</dbReference>
<dbReference type="AlphaFoldDB" id="A0A1N6RQ06"/>
<evidence type="ECO:0000256" key="4">
    <source>
        <dbReference type="ARBA" id="ARBA00022573"/>
    </source>
</evidence>
<evidence type="ECO:0000313" key="11">
    <source>
        <dbReference type="Proteomes" id="UP000185841"/>
    </source>
</evidence>
<evidence type="ECO:0000256" key="2">
    <source>
        <dbReference type="ARBA" id="ARBA00006205"/>
    </source>
</evidence>
<evidence type="ECO:0000256" key="7">
    <source>
        <dbReference type="HAMAP-Rule" id="MF_00028"/>
    </source>
</evidence>
<reference evidence="10 11" key="1">
    <citation type="submission" date="2017-01" db="EMBL/GenBank/DDBJ databases">
        <authorList>
            <person name="Mah S.A."/>
            <person name="Swanson W.J."/>
            <person name="Moy G.W."/>
            <person name="Vacquier V.D."/>
        </authorList>
    </citation>
    <scope>NUCLEOTIDE SEQUENCE [LARGE SCALE GENOMIC DNA]</scope>
    <source>
        <strain evidence="10 11">RU36E</strain>
    </source>
</reference>
<evidence type="ECO:0000256" key="5">
    <source>
        <dbReference type="ARBA" id="ARBA00022962"/>
    </source>
</evidence>
<keyword evidence="4 7" id="KW-0169">Cobalamin biosynthesis</keyword>
<comment type="pathway">
    <text evidence="1 7">Cofactor biosynthesis; adenosylcobalamin biosynthesis.</text>
</comment>
<dbReference type="InterPro" id="IPR002586">
    <property type="entry name" value="CobQ/CobB/MinD/ParA_Nub-bd_dom"/>
</dbReference>
<dbReference type="InterPro" id="IPR029062">
    <property type="entry name" value="Class_I_gatase-like"/>
</dbReference>
<dbReference type="NCBIfam" id="NF001989">
    <property type="entry name" value="PRK00784.1"/>
    <property type="match status" value="1"/>
</dbReference>
<dbReference type="GO" id="GO:0015420">
    <property type="term" value="F:ABC-type vitamin B12 transporter activity"/>
    <property type="evidence" value="ECO:0007669"/>
    <property type="project" value="UniProtKB-UniRule"/>
</dbReference>
<evidence type="ECO:0000259" key="8">
    <source>
        <dbReference type="Pfam" id="PF01656"/>
    </source>
</evidence>
<keyword evidence="5 7" id="KW-0315">Glutamine amidotransferase</keyword>
<proteinExistence type="inferred from homology"/>
<dbReference type="SUPFAM" id="SSF52317">
    <property type="entry name" value="Class I glutamine amidotransferase-like"/>
    <property type="match status" value="1"/>
</dbReference>
<dbReference type="InterPro" id="IPR011698">
    <property type="entry name" value="GATase_3"/>
</dbReference>
<dbReference type="Proteomes" id="UP000185841">
    <property type="component" value="Unassembled WGS sequence"/>
</dbReference>
<dbReference type="GO" id="GO:0003824">
    <property type="term" value="F:catalytic activity"/>
    <property type="evidence" value="ECO:0007669"/>
    <property type="project" value="InterPro"/>
</dbReference>
<name>A0A1N6RQ06_AQUAC</name>
<dbReference type="HAMAP" id="MF_00028">
    <property type="entry name" value="CobQ"/>
    <property type="match status" value="1"/>
</dbReference>
<accession>A0A1N6RQ06</accession>
<feature type="domain" description="CobQ/CobB/MinD/ParA nucleotide binding" evidence="8">
    <location>
        <begin position="4"/>
        <end position="229"/>
    </location>
</feature>
<dbReference type="PANTHER" id="PTHR21343">
    <property type="entry name" value="DETHIOBIOTIN SYNTHETASE"/>
    <property type="match status" value="1"/>
</dbReference>
<comment type="similarity">
    <text evidence="2 7">Belongs to the CobB/CobQ family. CobQ subfamily.</text>
</comment>
<dbReference type="InterPro" id="IPR027417">
    <property type="entry name" value="P-loop_NTPase"/>
</dbReference>
<feature type="active site" evidence="7">
    <location>
        <position position="427"/>
    </location>
</feature>
<dbReference type="Pfam" id="PF07685">
    <property type="entry name" value="GATase_3"/>
    <property type="match status" value="1"/>
</dbReference>
<feature type="domain" description="CobB/CobQ-like glutamine amidotransferase" evidence="9">
    <location>
        <begin position="250"/>
        <end position="433"/>
    </location>
</feature>
<dbReference type="InterPro" id="IPR004459">
    <property type="entry name" value="CobQ_synth"/>
</dbReference>
<dbReference type="InterPro" id="IPR047045">
    <property type="entry name" value="CobQ_N"/>
</dbReference>
<dbReference type="RefSeq" id="WP_076426099.1">
    <property type="nucleotide sequence ID" value="NZ_FTMP01000003.1"/>
</dbReference>
<dbReference type="EMBL" id="FTMP01000003">
    <property type="protein sequence ID" value="SIQ30812.1"/>
    <property type="molecule type" value="Genomic_DNA"/>
</dbReference>
<dbReference type="Pfam" id="PF01656">
    <property type="entry name" value="CbiA"/>
    <property type="match status" value="1"/>
</dbReference>
<evidence type="ECO:0000256" key="1">
    <source>
        <dbReference type="ARBA" id="ARBA00004953"/>
    </source>
</evidence>
<dbReference type="InterPro" id="IPR033949">
    <property type="entry name" value="CobQ_GATase1"/>
</dbReference>
<protein>
    <recommendedName>
        <fullName evidence="3 7">Cobyric acid synthase</fullName>
    </recommendedName>
</protein>
<dbReference type="Gene3D" id="3.40.50.300">
    <property type="entry name" value="P-loop containing nucleotide triphosphate hydrolases"/>
    <property type="match status" value="1"/>
</dbReference>
<gene>
    <name evidence="7" type="primary">cobQ</name>
    <name evidence="10" type="ORF">SAMN05878282_103108</name>
</gene>
<dbReference type="UniPathway" id="UPA00148"/>
<dbReference type="NCBIfam" id="TIGR00313">
    <property type="entry name" value="cobQ"/>
    <property type="match status" value="1"/>
</dbReference>
<dbReference type="PROSITE" id="PS51274">
    <property type="entry name" value="GATASE_COBBQ"/>
    <property type="match status" value="1"/>
</dbReference>
<dbReference type="CDD" id="cd01750">
    <property type="entry name" value="GATase1_CobQ"/>
    <property type="match status" value="1"/>
</dbReference>
<evidence type="ECO:0000313" key="10">
    <source>
        <dbReference type="EMBL" id="SIQ30812.1"/>
    </source>
</evidence>
<dbReference type="PANTHER" id="PTHR21343:SF1">
    <property type="entry name" value="COBYRIC ACID SYNTHASE"/>
    <property type="match status" value="1"/>
</dbReference>
<evidence type="ECO:0000259" key="9">
    <source>
        <dbReference type="Pfam" id="PF07685"/>
    </source>
</evidence>
<dbReference type="SUPFAM" id="SSF52540">
    <property type="entry name" value="P-loop containing nucleoside triphosphate hydrolases"/>
    <property type="match status" value="1"/>
</dbReference>
<organism evidence="10 11">
    <name type="scientific">Aquipseudomonas alcaligenes</name>
    <name type="common">Pseudomonas alcaligenes</name>
    <dbReference type="NCBI Taxonomy" id="43263"/>
    <lineage>
        <taxon>Bacteria</taxon>
        <taxon>Pseudomonadati</taxon>
        <taxon>Pseudomonadota</taxon>
        <taxon>Gammaproteobacteria</taxon>
        <taxon>Pseudomonadales</taxon>
        <taxon>Pseudomonadaceae</taxon>
        <taxon>Aquipseudomonas</taxon>
    </lineage>
</organism>
<dbReference type="GO" id="GO:0009236">
    <property type="term" value="P:cobalamin biosynthetic process"/>
    <property type="evidence" value="ECO:0007669"/>
    <property type="project" value="UniProtKB-UniRule"/>
</dbReference>
<sequence length="483" mass="51580">MATLMIQGTTSDAGKSTLVTALCRWLRRQGVSVVPFKPQNMALNSAVTADGGEIGRAQAVQAQAAGLAPHTDMNPVLLKPNSDTGAQVIIHGRAIGNMHAVAYHDYKQVARAAVLESHARLAAQYPVVMVEGAGSPAEINLRAGDIANMGFAEAVDCPVLLIADIDKGGVFAHLVGTLELLSPSEQARVKGFVINRFRGDIALLQPGLDWLEQRTGKPVLGVLPYLMDFHLEAEDAVQVLQPDKDREVLRVAVPVLPRISNHTDFDPLRLHPQVDLQFIGPGQAIPPADLIILPGSKSVRADLARLREHGWDAAIARHLRYGGKVLGICGGLQMLGSRIDDPHGLEGPAGSSAGLGLLDYATVLEPEKQLRNVRGRLALDDLDVSGYEIHAGVSAGPALATPAVRLDDGCVDGALSADGQVMATYLHGLFEAPAACAALLAWAGLREARQVDYHARRERDIERLADLVEAHLDTRLLRELCGL</sequence>
<feature type="active site" description="Nucleophile" evidence="7">
    <location>
        <position position="329"/>
    </location>
</feature>
<comment type="function">
    <text evidence="6 7">Catalyzes amidations at positions B, D, E, and G on adenosylcobyrinic A,C-diamide. NH(2) groups are provided by glutamine, and one molecule of ATP is hydrogenolyzed for each amidation.</text>
</comment>
<evidence type="ECO:0000256" key="6">
    <source>
        <dbReference type="ARBA" id="ARBA00025166"/>
    </source>
</evidence>
<dbReference type="CDD" id="cd05389">
    <property type="entry name" value="CobQ_N"/>
    <property type="match status" value="1"/>
</dbReference>